<dbReference type="EMBL" id="AP022566">
    <property type="protein sequence ID" value="BBX30545.1"/>
    <property type="molecule type" value="Genomic_DNA"/>
</dbReference>
<keyword evidence="2" id="KW-0614">Plasmid</keyword>
<keyword evidence="1" id="KW-0472">Membrane</keyword>
<keyword evidence="1" id="KW-0812">Transmembrane</keyword>
<feature type="transmembrane region" description="Helical" evidence="1">
    <location>
        <begin position="12"/>
        <end position="43"/>
    </location>
</feature>
<accession>A0A6N4V2N5</accession>
<sequence length="68" mass="7569">MQVLGGLTVGVIVALLFAVVFVGVFVHHFWPLLLAGYVIWGLVKLVQHFRRDSTYGAPPPIPADYYRS</sequence>
<keyword evidence="3" id="KW-1185">Reference proteome</keyword>
<reference evidence="2 3" key="1">
    <citation type="journal article" date="2019" name="Emerg. Microbes Infect.">
        <title>Comprehensive subspecies identification of 175 nontuberculous mycobacteria species based on 7547 genomic profiles.</title>
        <authorList>
            <person name="Matsumoto Y."/>
            <person name="Kinjo T."/>
            <person name="Motooka D."/>
            <person name="Nabeya D."/>
            <person name="Jung N."/>
            <person name="Uechi K."/>
            <person name="Horii T."/>
            <person name="Iida T."/>
            <person name="Fujita J."/>
            <person name="Nakamura S."/>
        </authorList>
    </citation>
    <scope>NUCLEOTIDE SEQUENCE [LARGE SCALE GENOMIC DNA]</scope>
    <source>
        <strain evidence="2 3">JCM 12272</strain>
        <plasmid evidence="2">pJCM12272</plasmid>
    </source>
</reference>
<evidence type="ECO:0000313" key="3">
    <source>
        <dbReference type="Proteomes" id="UP000466906"/>
    </source>
</evidence>
<protein>
    <submittedName>
        <fullName evidence="2">Uncharacterized protein</fullName>
    </submittedName>
</protein>
<proteinExistence type="predicted"/>
<name>A0A6N4V2N5_9MYCO</name>
<dbReference type="AlphaFoldDB" id="A0A6N4V2N5"/>
<keyword evidence="1" id="KW-1133">Transmembrane helix</keyword>
<dbReference type="Proteomes" id="UP000466906">
    <property type="component" value="Plasmid pJCM12272"/>
</dbReference>
<geneLocation type="plasmid" evidence="2 3">
    <name>pJCM12272</name>
</geneLocation>
<dbReference type="KEGG" id="malv:MALV_56700"/>
<evidence type="ECO:0000256" key="1">
    <source>
        <dbReference type="SAM" id="Phobius"/>
    </source>
</evidence>
<evidence type="ECO:0000313" key="2">
    <source>
        <dbReference type="EMBL" id="BBX30545.1"/>
    </source>
</evidence>
<organism evidence="2 3">
    <name type="scientific">Mycolicibacterium alvei</name>
    <dbReference type="NCBI Taxonomy" id="67081"/>
    <lineage>
        <taxon>Bacteria</taxon>
        <taxon>Bacillati</taxon>
        <taxon>Actinomycetota</taxon>
        <taxon>Actinomycetes</taxon>
        <taxon>Mycobacteriales</taxon>
        <taxon>Mycobacteriaceae</taxon>
        <taxon>Mycolicibacterium</taxon>
    </lineage>
</organism>
<gene>
    <name evidence="2" type="ORF">MALV_56700</name>
</gene>